<dbReference type="OrthoDB" id="2035at10239"/>
<name>A0A0G2SSU5_9CAUD</name>
<keyword evidence="4" id="KW-1185">Reference proteome</keyword>
<dbReference type="GO" id="GO:0005524">
    <property type="term" value="F:ATP binding"/>
    <property type="evidence" value="ECO:0007669"/>
    <property type="project" value="UniProtKB-UniRule"/>
</dbReference>
<dbReference type="RefSeq" id="YP_009195446.1">
    <property type="nucleotide sequence ID" value="NC_028762.1"/>
</dbReference>
<organism evidence="3 4">
    <name type="scientific">Proteus phage vB_PmiM_Pm5461</name>
    <dbReference type="NCBI Taxonomy" id="1636250"/>
    <lineage>
        <taxon>Viruses</taxon>
        <taxon>Duplodnaviria</taxon>
        <taxon>Heunggongvirae</taxon>
        <taxon>Uroviricota</taxon>
        <taxon>Caudoviricetes</taxon>
        <taxon>Pantevenvirales</taxon>
        <taxon>Straboviridae</taxon>
        <taxon>Bragavirus</taxon>
        <taxon>Bragavirus pm5461</taxon>
    </lineage>
</organism>
<sequence length="473" mass="53109">MVNVILSQLIYNKDYFVKVWPYLKQEYFDGSSKTIFNTIKKHVEEFKSVPTITALDIALENSSLGDSQFKAAKEFLGKMKNTPEDFDWLVKSTEKYVQDIALYNAMSKSIEIQTNASLDESKRDKKLPDKGIIPEILQEALSICFDSDIGHDYFDDYEKRWLLYQTKANKVPFKLSILNRITKGGAEKGTLNILMAGVNVGKSLGLCSLAADYLQTGYNVLYISMEMAEHVCAKRIDANLLDVSLDDIDNNNITYAEFKAKMERLKKGSGGKTPGRLKFKQYPTGGANANTFRALLNELKLKDGFIPDIIIIDYLGICGSTRLKFTENSYTLIKAIAEELRGLAIETQTVLWTAAQTGRQAWSASDMEMADVAESAGLPATADFMLGVVETEELAQMGQQLIKQIKSRYGDKNKWNKFNLIVKKGNQRWVETDATIKEEPDLNVVQGKMINQAELNTRDKIDKLAGNLEGLIL</sequence>
<dbReference type="EC" id="3.6.4.-" evidence="1"/>
<dbReference type="InterPro" id="IPR007694">
    <property type="entry name" value="DNA_helicase_DnaB-like_C"/>
</dbReference>
<evidence type="ECO:0000256" key="1">
    <source>
        <dbReference type="HAMAP-Rule" id="MF_04155"/>
    </source>
</evidence>
<keyword evidence="1" id="KW-0547">Nucleotide-binding</keyword>
<protein>
    <recommendedName>
        <fullName evidence="1">DnaB-like replicative helicase</fullName>
        <ecNumber evidence="1">3.6.4.-</ecNumber>
    </recommendedName>
</protein>
<dbReference type="GO" id="GO:0006260">
    <property type="term" value="P:DNA replication"/>
    <property type="evidence" value="ECO:0007669"/>
    <property type="project" value="UniProtKB-KW"/>
</dbReference>
<comment type="subunit">
    <text evidence="1">Homohexamer. The homohexamer is a trimer of asymmetric dimers. Interacts with the DNA primase; this interaction forms the active primosome complex, which is composed of 6 helicase and 1 primase subunits and expresses full helicase and primase activities. Interacts (via C-terminus) with the helicase assembly factor; this interaction brings about the rapid assembly of the helicase onto ssDNA. Part of the replicase complex that includes the DNA polymerase, the polymerase clamp, the clamp loader complex, the single-stranded DNA binding protein, the primase, the DnaB-like replicative helicase and the helicase assembly factor.</text>
</comment>
<dbReference type="InterPro" id="IPR046393">
    <property type="entry name" value="Helic_T4"/>
</dbReference>
<dbReference type="GO" id="GO:0003677">
    <property type="term" value="F:DNA binding"/>
    <property type="evidence" value="ECO:0007669"/>
    <property type="project" value="UniProtKB-KW"/>
</dbReference>
<comment type="function">
    <text evidence="1">ATP-dependent DNA helicase essential for viral DNA replication and recombination. The helicase moves 5' -&gt; 3' on the lagging strand template, unwinding the DNA duplex ahead of the leading strand polymerase at the replication fork and generating ssDNA for both leading and lagging strand synthesis. Interaction with the primase allows the primase to initiate lagging strand synthesis and fully activates the helicase. Loaded by the helicase assembly factor on replication forks that begin at discrete replication origin sequences, as well as on forks that are created during recombination.</text>
</comment>
<gene>
    <name evidence="3" type="ORF">Pm5461_028</name>
</gene>
<dbReference type="HAMAP" id="MF_04155">
    <property type="entry name" value="Helic_T4"/>
    <property type="match status" value="1"/>
</dbReference>
<dbReference type="InterPro" id="IPR027417">
    <property type="entry name" value="P-loop_NTPase"/>
</dbReference>
<comment type="similarity">
    <text evidence="1">Belongs to the helicase family. DnaB subfamily.</text>
</comment>
<reference evidence="3 4" key="1">
    <citation type="submission" date="2015-03" db="EMBL/GenBank/DDBJ databases">
        <authorList>
            <person name="Melo L.D.R."/>
            <person name="Veiga P."/>
            <person name="Cerca N."/>
            <person name="Kropinski A.M."/>
            <person name="Azeredo J."/>
            <person name="Almeida C."/>
            <person name="Sillankorva S."/>
        </authorList>
    </citation>
    <scope>NUCLEOTIDE SEQUENCE [LARGE SCALE GENOMIC DNA]</scope>
</reference>
<evidence type="ECO:0000313" key="3">
    <source>
        <dbReference type="EMBL" id="AKA61890.1"/>
    </source>
</evidence>
<dbReference type="GO" id="GO:0016787">
    <property type="term" value="F:hydrolase activity"/>
    <property type="evidence" value="ECO:0007669"/>
    <property type="project" value="UniProtKB-KW"/>
</dbReference>
<proteinExistence type="inferred from homology"/>
<keyword evidence="1" id="KW-0378">Hydrolase</keyword>
<dbReference type="GO" id="GO:0003678">
    <property type="term" value="F:DNA helicase activity"/>
    <property type="evidence" value="ECO:0007669"/>
    <property type="project" value="UniProtKB-UniRule"/>
</dbReference>
<feature type="domain" description="SF4 helicase" evidence="2">
    <location>
        <begin position="164"/>
        <end position="436"/>
    </location>
</feature>
<keyword evidence="1" id="KW-0067">ATP-binding</keyword>
<keyword evidence="1 3" id="KW-0347">Helicase</keyword>
<dbReference type="PROSITE" id="PS51199">
    <property type="entry name" value="SF4_HELICASE"/>
    <property type="match status" value="1"/>
</dbReference>
<dbReference type="Pfam" id="PF03796">
    <property type="entry name" value="DnaB_C"/>
    <property type="match status" value="1"/>
</dbReference>
<feature type="binding site" evidence="1">
    <location>
        <begin position="196"/>
        <end position="203"/>
    </location>
    <ligand>
        <name>ATP</name>
        <dbReference type="ChEBI" id="CHEBI:30616"/>
    </ligand>
</feature>
<dbReference type="Proteomes" id="UP000202749">
    <property type="component" value="Segment"/>
</dbReference>
<evidence type="ECO:0000313" key="4">
    <source>
        <dbReference type="Proteomes" id="UP000202749"/>
    </source>
</evidence>
<dbReference type="GO" id="GO:0039686">
    <property type="term" value="P:bidirectional double-stranded viral DNA replication"/>
    <property type="evidence" value="ECO:0007669"/>
    <property type="project" value="InterPro"/>
</dbReference>
<keyword evidence="1" id="KW-0238">DNA-binding</keyword>
<keyword evidence="1" id="KW-1194">Viral DNA replication</keyword>
<keyword evidence="1" id="KW-0235">DNA replication</keyword>
<dbReference type="GeneID" id="26622827"/>
<dbReference type="EMBL" id="KP890823">
    <property type="protein sequence ID" value="AKA61890.1"/>
    <property type="molecule type" value="Genomic_DNA"/>
</dbReference>
<dbReference type="Gene3D" id="3.40.50.300">
    <property type="entry name" value="P-loop containing nucleotide triphosphate hydrolases"/>
    <property type="match status" value="1"/>
</dbReference>
<accession>A0A0G2SSU5</accession>
<dbReference type="KEGG" id="vg:26622827"/>
<dbReference type="SUPFAM" id="SSF52540">
    <property type="entry name" value="P-loop containing nucleoside triphosphate hydrolases"/>
    <property type="match status" value="1"/>
</dbReference>
<evidence type="ECO:0000259" key="2">
    <source>
        <dbReference type="PROSITE" id="PS51199"/>
    </source>
</evidence>